<sequence length="208" mass="22479">MTNLIDEMDQVSEALKAAGDDIGSRILHNARRDRIRGLVTPAAADAALSAGKRRLALIAQADKRQPESIFDLIATGVVVPASQLPGPRAFGQGFVIRQGDEVKPTLPAMETIYTHDPGADVRSESSAFGAMPRDGESRRELPFRRSFQKRILTDGYHGTGMTLEALRGLAATLTQAGCPDDRFISIRSTDGSSPELIIDAGNWLIERP</sequence>
<organism evidence="2 3">
    <name type="scientific">Microbacterium phage FuzzBuster</name>
    <dbReference type="NCBI Taxonomy" id="2590935"/>
    <lineage>
        <taxon>Viruses</taxon>
        <taxon>Duplodnaviria</taxon>
        <taxon>Heunggongvirae</taxon>
        <taxon>Uroviricota</taxon>
        <taxon>Caudoviricetes</taxon>
        <taxon>Hodgkinviridae</taxon>
        <taxon>Fuzzbustervirus</taxon>
        <taxon>Fuzzbustervirus fuzzbuster</taxon>
    </lineage>
</organism>
<reference evidence="2 3" key="1">
    <citation type="submission" date="2019-06" db="EMBL/GenBank/DDBJ databases">
        <authorList>
            <person name="Austin C.R."/>
            <person name="Baumgardner C.A."/>
            <person name="Baysinger H.J."/>
            <person name="David A.M."/>
            <person name="Folse N.B."/>
            <person name="Gammon C.A."/>
            <person name="Garcia V.M."/>
            <person name="Gobble C.S."/>
            <person name="Herold B.N."/>
            <person name="Huamancondor M.S."/>
            <person name="Matheson G.R."/>
            <person name="Mondragon I."/>
            <person name="Nemes S.A."/>
            <person name="Neri L.M."/>
            <person name="Renaud V.D."/>
            <person name="Rigsbee E.A."/>
            <person name="Rockette B.M."/>
            <person name="Santiago M.R."/>
            <person name="Savage M.D."/>
            <person name="Simpson J.M."/>
            <person name="Slentz J.N."/>
            <person name="Spencer B.G."/>
            <person name="White D.J."/>
            <person name="Yarboro C.B."/>
            <person name="Anderson E.L."/>
            <person name="Wallen J.R."/>
            <person name="Gainey M.D."/>
            <person name="Garlena R.A."/>
            <person name="Russell D.A."/>
            <person name="Pope W.H."/>
            <person name="Jacobs-Sera D."/>
            <person name="Hatfull G.F."/>
        </authorList>
    </citation>
    <scope>NUCLEOTIDE SEQUENCE [LARGE SCALE GENOMIC DNA]</scope>
</reference>
<evidence type="ECO:0000313" key="3">
    <source>
        <dbReference type="Proteomes" id="UP000315280"/>
    </source>
</evidence>
<accession>A0A516KUX5</accession>
<dbReference type="Proteomes" id="UP000315280">
    <property type="component" value="Segment"/>
</dbReference>
<evidence type="ECO:0000256" key="1">
    <source>
        <dbReference type="SAM" id="MobiDB-lite"/>
    </source>
</evidence>
<evidence type="ECO:0000313" key="2">
    <source>
        <dbReference type="EMBL" id="QDP45488.1"/>
    </source>
</evidence>
<name>A0A516KUX5_9CAUD</name>
<proteinExistence type="predicted"/>
<dbReference type="EMBL" id="MN062720">
    <property type="protein sequence ID" value="QDP45488.1"/>
    <property type="molecule type" value="Genomic_DNA"/>
</dbReference>
<gene>
    <name evidence="2" type="primary">4</name>
    <name evidence="2" type="ORF">SEA_FUZZBUSTER_4</name>
</gene>
<protein>
    <submittedName>
        <fullName evidence="2">Uncharacterized protein</fullName>
    </submittedName>
</protein>
<feature type="region of interest" description="Disordered" evidence="1">
    <location>
        <begin position="120"/>
        <end position="139"/>
    </location>
</feature>
<keyword evidence="3" id="KW-1185">Reference proteome</keyword>